<reference evidence="3" key="1">
    <citation type="journal article" date="2018" name="Nat. Plants">
        <title>Whole-genome landscape of Medicago truncatula symbiotic genes.</title>
        <authorList>
            <person name="Pecrix Y."/>
            <person name="Gamas P."/>
            <person name="Carrere S."/>
        </authorList>
    </citation>
    <scope>NUCLEOTIDE SEQUENCE</scope>
    <source>
        <tissue evidence="3">Leaves</tissue>
    </source>
</reference>
<feature type="domain" description="Late nodulin" evidence="2">
    <location>
        <begin position="16"/>
        <end position="73"/>
    </location>
</feature>
<accession>A0A396HSZ7</accession>
<dbReference type="InterPro" id="IPR009810">
    <property type="entry name" value="Nodulin_late_dom"/>
</dbReference>
<dbReference type="GO" id="GO:0046872">
    <property type="term" value="F:metal ion binding"/>
    <property type="evidence" value="ECO:0007669"/>
    <property type="project" value="InterPro"/>
</dbReference>
<dbReference type="EMBL" id="PSQE01000005">
    <property type="protein sequence ID" value="RHN56470.1"/>
    <property type="molecule type" value="Genomic_DNA"/>
</dbReference>
<evidence type="ECO:0000259" key="2">
    <source>
        <dbReference type="Pfam" id="PF07127"/>
    </source>
</evidence>
<proteinExistence type="predicted"/>
<dbReference type="Pfam" id="PF07127">
    <property type="entry name" value="Nodulin_late"/>
    <property type="match status" value="1"/>
</dbReference>
<evidence type="ECO:0000256" key="1">
    <source>
        <dbReference type="SAM" id="Phobius"/>
    </source>
</evidence>
<protein>
    <submittedName>
        <fullName evidence="3">Putative Late nodulin</fullName>
    </submittedName>
</protein>
<dbReference type="Proteomes" id="UP000265566">
    <property type="component" value="Chromosome 5"/>
</dbReference>
<keyword evidence="1" id="KW-0812">Transmembrane</keyword>
<organism evidence="3">
    <name type="scientific">Medicago truncatula</name>
    <name type="common">Barrel medic</name>
    <name type="synonym">Medicago tribuloides</name>
    <dbReference type="NCBI Taxonomy" id="3880"/>
    <lineage>
        <taxon>Eukaryota</taxon>
        <taxon>Viridiplantae</taxon>
        <taxon>Streptophyta</taxon>
        <taxon>Embryophyta</taxon>
        <taxon>Tracheophyta</taxon>
        <taxon>Spermatophyta</taxon>
        <taxon>Magnoliopsida</taxon>
        <taxon>eudicotyledons</taxon>
        <taxon>Gunneridae</taxon>
        <taxon>Pentapetalae</taxon>
        <taxon>rosids</taxon>
        <taxon>fabids</taxon>
        <taxon>Fabales</taxon>
        <taxon>Fabaceae</taxon>
        <taxon>Papilionoideae</taxon>
        <taxon>50 kb inversion clade</taxon>
        <taxon>NPAAA clade</taxon>
        <taxon>Hologalegina</taxon>
        <taxon>IRL clade</taxon>
        <taxon>Trifolieae</taxon>
        <taxon>Medicago</taxon>
    </lineage>
</organism>
<name>A0A396HSZ7_MEDTR</name>
<keyword evidence="1" id="KW-0472">Membrane</keyword>
<dbReference type="AlphaFoldDB" id="A0A396HSZ7"/>
<gene>
    <name evidence="3" type="ORF">MtrunA17_Chr5g0429841</name>
</gene>
<keyword evidence="1" id="KW-1133">Transmembrane helix</keyword>
<sequence length="76" mass="8904">MITQFSIVCIQMRKSMATILKFVYVIMLFIYSLFVIESFGHRFLIYNNCKNDTECPNDCGPHEQAKCILYACYCVE</sequence>
<evidence type="ECO:0000313" key="3">
    <source>
        <dbReference type="EMBL" id="RHN56470.1"/>
    </source>
</evidence>
<feature type="transmembrane region" description="Helical" evidence="1">
    <location>
        <begin position="22"/>
        <end position="45"/>
    </location>
</feature>
<comment type="caution">
    <text evidence="3">The sequence shown here is derived from an EMBL/GenBank/DDBJ whole genome shotgun (WGS) entry which is preliminary data.</text>
</comment>
<dbReference type="Gramene" id="rna31877">
    <property type="protein sequence ID" value="RHN56470.1"/>
    <property type="gene ID" value="gene31877"/>
</dbReference>